<keyword evidence="3" id="KW-1185">Reference proteome</keyword>
<dbReference type="OrthoDB" id="4525978at2759"/>
<proteinExistence type="predicted"/>
<feature type="region of interest" description="Disordered" evidence="1">
    <location>
        <begin position="64"/>
        <end position="132"/>
    </location>
</feature>
<dbReference type="EMBL" id="LXJU01000052">
    <property type="protein sequence ID" value="OGE47266.1"/>
    <property type="molecule type" value="Genomic_DNA"/>
</dbReference>
<gene>
    <name evidence="2" type="ORF">PENARI_c052G01392</name>
</gene>
<evidence type="ECO:0000313" key="2">
    <source>
        <dbReference type="EMBL" id="OGE47266.1"/>
    </source>
</evidence>
<accession>A0A1F5L2J0</accession>
<dbReference type="AlphaFoldDB" id="A0A1F5L2J0"/>
<evidence type="ECO:0000313" key="3">
    <source>
        <dbReference type="Proteomes" id="UP000177622"/>
    </source>
</evidence>
<protein>
    <submittedName>
        <fullName evidence="2">Uncharacterized protein</fullName>
    </submittedName>
</protein>
<dbReference type="RefSeq" id="XP_022482727.1">
    <property type="nucleotide sequence ID" value="XM_022637412.1"/>
</dbReference>
<feature type="compositionally biased region" description="Polar residues" evidence="1">
    <location>
        <begin position="80"/>
        <end position="123"/>
    </location>
</feature>
<dbReference type="Proteomes" id="UP000177622">
    <property type="component" value="Unassembled WGS sequence"/>
</dbReference>
<sequence length="176" mass="19352">MEAENHLIKNLLMSLGFSAALVKRYLQFADQSTVADRKVAIPAATGRPVEAYSATSCQYPCSMSSQVTPSVPAKEKDQIEQPSLKDNLQPASTVLTQLTQESTEVQQRSTTSSPFKKSMTEQLASEPRPHHQNAFNTTPCVAAEELLDQHNAQGIDMDELRRRICPGVKETELGCC</sequence>
<dbReference type="STRING" id="1835702.A0A1F5L2J0"/>
<name>A0A1F5L2J0_PENAI</name>
<comment type="caution">
    <text evidence="2">The sequence shown here is derived from an EMBL/GenBank/DDBJ whole genome shotgun (WGS) entry which is preliminary data.</text>
</comment>
<evidence type="ECO:0000256" key="1">
    <source>
        <dbReference type="SAM" id="MobiDB-lite"/>
    </source>
</evidence>
<dbReference type="GeneID" id="34582146"/>
<reference evidence="2 3" key="1">
    <citation type="journal article" date="2016" name="Sci. Rep.">
        <title>Penicillium arizonense, a new, genome sequenced fungal species, reveals a high chemical diversity in secreted metabolites.</title>
        <authorList>
            <person name="Grijseels S."/>
            <person name="Nielsen J.C."/>
            <person name="Randelovic M."/>
            <person name="Nielsen J."/>
            <person name="Nielsen K.F."/>
            <person name="Workman M."/>
            <person name="Frisvad J.C."/>
        </authorList>
    </citation>
    <scope>NUCLEOTIDE SEQUENCE [LARGE SCALE GENOMIC DNA]</scope>
    <source>
        <strain evidence="2 3">CBS 141311</strain>
    </source>
</reference>
<organism evidence="2 3">
    <name type="scientific">Penicillium arizonense</name>
    <dbReference type="NCBI Taxonomy" id="1835702"/>
    <lineage>
        <taxon>Eukaryota</taxon>
        <taxon>Fungi</taxon>
        <taxon>Dikarya</taxon>
        <taxon>Ascomycota</taxon>
        <taxon>Pezizomycotina</taxon>
        <taxon>Eurotiomycetes</taxon>
        <taxon>Eurotiomycetidae</taxon>
        <taxon>Eurotiales</taxon>
        <taxon>Aspergillaceae</taxon>
        <taxon>Penicillium</taxon>
    </lineage>
</organism>